<dbReference type="AlphaFoldDB" id="H8KXL3"/>
<evidence type="ECO:0000313" key="2">
    <source>
        <dbReference type="Proteomes" id="UP000007590"/>
    </source>
</evidence>
<dbReference type="OrthoDB" id="655254at2"/>
<keyword evidence="2" id="KW-1185">Reference proteome</keyword>
<dbReference type="eggNOG" id="ENOG50315YF">
    <property type="taxonomic scope" value="Bacteria"/>
</dbReference>
<proteinExistence type="predicted"/>
<sequence length="325" mass="37399">MAISKQHSSISINLNCYVIRFKQKNTPHSAIIKVNDALGNSSFEQKMQRMISFFDSAFQNKLEDRVLYIHHLDPDYKNNVLNGLFRKGTNGQESYVDQLNKNGKQKKISTVATIDINKYNSTHFFFSICQPSEESEGLLFLAQSYKQFGFKELFEEAFNEFLKIENSGVVCYITQLSVPSLFDQLLDTGSVTNLIFRRHGLSKEFENSFSNEDKKNQYEVNLSVKAKKGSFLGFQQTLKSFKNSETSIMEIFPLENFEYDDLSAEVMLGGKKRVFNMKKPTDFGTFYDLSDVVEIDSKTKHPIYESIKDEAYKITFDEILPNTSI</sequence>
<dbReference type="RefSeq" id="WP_014678537.1">
    <property type="nucleotide sequence ID" value="NC_017770.1"/>
</dbReference>
<dbReference type="KEGG" id="scn:Solca_0156"/>
<dbReference type="HOGENOM" id="CLU_855003_0_0_10"/>
<protein>
    <submittedName>
        <fullName evidence="1">Uncharacterized protein</fullName>
    </submittedName>
</protein>
<organism evidence="1 2">
    <name type="scientific">Solitalea canadensis (strain ATCC 29591 / DSM 3403 / JCM 21819 / LMG 8368 / NBRC 15130 / NCIMB 12057 / USAM 9D)</name>
    <name type="common">Flexibacter canadensis</name>
    <dbReference type="NCBI Taxonomy" id="929556"/>
    <lineage>
        <taxon>Bacteria</taxon>
        <taxon>Pseudomonadati</taxon>
        <taxon>Bacteroidota</taxon>
        <taxon>Sphingobacteriia</taxon>
        <taxon>Sphingobacteriales</taxon>
        <taxon>Sphingobacteriaceae</taxon>
        <taxon>Solitalea</taxon>
    </lineage>
</organism>
<accession>H8KXL3</accession>
<reference evidence="1" key="1">
    <citation type="submission" date="2012-02" db="EMBL/GenBank/DDBJ databases">
        <title>The complete genome of Solitalea canadensis DSM 3403.</title>
        <authorList>
            <consortium name="US DOE Joint Genome Institute (JGI-PGF)"/>
            <person name="Lucas S."/>
            <person name="Copeland A."/>
            <person name="Lapidus A."/>
            <person name="Glavina del Rio T."/>
            <person name="Dalin E."/>
            <person name="Tice H."/>
            <person name="Bruce D."/>
            <person name="Goodwin L."/>
            <person name="Pitluck S."/>
            <person name="Peters L."/>
            <person name="Ovchinnikova G."/>
            <person name="Lu M."/>
            <person name="Kyrpides N."/>
            <person name="Mavromatis K."/>
            <person name="Ivanova N."/>
            <person name="Brettin T."/>
            <person name="Detter J.C."/>
            <person name="Han C."/>
            <person name="Larimer F."/>
            <person name="Land M."/>
            <person name="Hauser L."/>
            <person name="Markowitz V."/>
            <person name="Cheng J.-F."/>
            <person name="Hugenholtz P."/>
            <person name="Woyke T."/>
            <person name="Wu D."/>
            <person name="Spring S."/>
            <person name="Schroeder M."/>
            <person name="Kopitz M."/>
            <person name="Brambilla E."/>
            <person name="Klenk H.-P."/>
            <person name="Eisen J.A."/>
        </authorList>
    </citation>
    <scope>NUCLEOTIDE SEQUENCE</scope>
    <source>
        <strain evidence="1">DSM 3403</strain>
    </source>
</reference>
<dbReference type="EMBL" id="CP003349">
    <property type="protein sequence ID" value="AFD05309.1"/>
    <property type="molecule type" value="Genomic_DNA"/>
</dbReference>
<name>H8KXL3_SOLCM</name>
<dbReference type="Proteomes" id="UP000007590">
    <property type="component" value="Chromosome"/>
</dbReference>
<evidence type="ECO:0000313" key="1">
    <source>
        <dbReference type="EMBL" id="AFD05309.1"/>
    </source>
</evidence>
<dbReference type="STRING" id="929556.Solca_0156"/>
<gene>
    <name evidence="1" type="ordered locus">Solca_0156</name>
</gene>